<feature type="compositionally biased region" description="Acidic residues" evidence="1">
    <location>
        <begin position="364"/>
        <end position="373"/>
    </location>
</feature>
<evidence type="ECO:0000256" key="2">
    <source>
        <dbReference type="SAM" id="SignalP"/>
    </source>
</evidence>
<organism evidence="3 4">
    <name type="scientific">Bradyrhizobium erythrophlei</name>
    <dbReference type="NCBI Taxonomy" id="1437360"/>
    <lineage>
        <taxon>Bacteria</taxon>
        <taxon>Pseudomonadati</taxon>
        <taxon>Pseudomonadota</taxon>
        <taxon>Alphaproteobacteria</taxon>
        <taxon>Hyphomicrobiales</taxon>
        <taxon>Nitrobacteraceae</taxon>
        <taxon>Bradyrhizobium</taxon>
    </lineage>
</organism>
<dbReference type="RefSeq" id="WP_079605189.1">
    <property type="nucleotide sequence ID" value="NZ_LT670817.1"/>
</dbReference>
<name>A0A1M5WY61_9BRAD</name>
<feature type="signal peptide" evidence="2">
    <location>
        <begin position="1"/>
        <end position="22"/>
    </location>
</feature>
<dbReference type="OrthoDB" id="8196130at2"/>
<proteinExistence type="predicted"/>
<feature type="chain" id="PRO_5012047922" evidence="2">
    <location>
        <begin position="23"/>
        <end position="399"/>
    </location>
</feature>
<protein>
    <submittedName>
        <fullName evidence="3">Uncharacterized protein</fullName>
    </submittedName>
</protein>
<gene>
    <name evidence="3" type="ORF">SAMN05443248_6879</name>
</gene>
<reference evidence="3 4" key="1">
    <citation type="submission" date="2016-11" db="EMBL/GenBank/DDBJ databases">
        <authorList>
            <person name="Jaros S."/>
            <person name="Januszkiewicz K."/>
            <person name="Wedrychowicz H."/>
        </authorList>
    </citation>
    <scope>NUCLEOTIDE SEQUENCE [LARGE SCALE GENOMIC DNA]</scope>
    <source>
        <strain evidence="3 4">GAS138</strain>
    </source>
</reference>
<sequence length="399" mass="42414">MRSILVCLIGLTMTASSGLALAEMKLSTKAAPGANETRYFTSIDGLMEGNADVILKETRQGKTVTSAVLDVCYPAEKGSDRKDRFVANLAVNGQTLTGSTQSLGDKLPVTVKLVRRPTGDSFEFKGQISVGQTVTEVASSDNSDLSEKEFQDNQTTDDGITPAPVDFTEVSPESIGVRVKLDAALDFLKGLKGQDVEVSLSSLTVSCDALRAGEQTINLSTDPNRAAALIAKFKSSPGVVAAGWTTGIVEMERSIRFSAADWRDGDKPNRDKLAAAIAGVLTKTLSAKSSSSAWDANTGALRLTFKRPSPLFPALELTETIEVTALVAPDKPGGSDRLMLWIGNPVTTTTDESAGAKLNLADEASADEEEDQKDDNGSVDALAREFKGQRWDADKSAWK</sequence>
<feature type="region of interest" description="Disordered" evidence="1">
    <location>
        <begin position="351"/>
        <end position="399"/>
    </location>
</feature>
<evidence type="ECO:0000256" key="1">
    <source>
        <dbReference type="SAM" id="MobiDB-lite"/>
    </source>
</evidence>
<dbReference type="Proteomes" id="UP000189796">
    <property type="component" value="Chromosome I"/>
</dbReference>
<accession>A0A1M5WY61</accession>
<evidence type="ECO:0000313" key="4">
    <source>
        <dbReference type="Proteomes" id="UP000189796"/>
    </source>
</evidence>
<feature type="region of interest" description="Disordered" evidence="1">
    <location>
        <begin position="138"/>
        <end position="164"/>
    </location>
</feature>
<feature type="compositionally biased region" description="Basic and acidic residues" evidence="1">
    <location>
        <begin position="382"/>
        <end position="399"/>
    </location>
</feature>
<dbReference type="AlphaFoldDB" id="A0A1M5WY61"/>
<keyword evidence="2" id="KW-0732">Signal</keyword>
<dbReference type="EMBL" id="LT670817">
    <property type="protein sequence ID" value="SHH92497.1"/>
    <property type="molecule type" value="Genomic_DNA"/>
</dbReference>
<evidence type="ECO:0000313" key="3">
    <source>
        <dbReference type="EMBL" id="SHH92497.1"/>
    </source>
</evidence>